<accession>A0A1G5C5I7</accession>
<evidence type="ECO:0000313" key="2">
    <source>
        <dbReference type="Proteomes" id="UP000199502"/>
    </source>
</evidence>
<organism evidence="1 2">
    <name type="scientific">Paracoccus tibetensis</name>
    <dbReference type="NCBI Taxonomy" id="336292"/>
    <lineage>
        <taxon>Bacteria</taxon>
        <taxon>Pseudomonadati</taxon>
        <taxon>Pseudomonadota</taxon>
        <taxon>Alphaproteobacteria</taxon>
        <taxon>Rhodobacterales</taxon>
        <taxon>Paracoccaceae</taxon>
        <taxon>Paracoccus</taxon>
    </lineage>
</organism>
<dbReference type="STRING" id="336292.SAMN05660710_00415"/>
<dbReference type="EMBL" id="FMVT01000001">
    <property type="protein sequence ID" value="SCX97608.1"/>
    <property type="molecule type" value="Genomic_DNA"/>
</dbReference>
<sequence length="296" mass="30026">MFRASLLACVLPAAALAEPADLLRDVARIAAAERLWIAAAAGSDELDAHLEAELPLFRAHLAALDPAAASAAAANDISAAAAEAAAILRAASPADPAQREAGVIAALLLPEGGVAEAYEDGAEGAADDWSLAHHGLRRVRVLTDALLPELPEAERARAAASLERLEAAIPATAPAYAEMLPGGEIEFETQVMAAALLRGTGAPAWPGSDLARAARLVADWAAEGCADADPARGQETLAIAAFWHDEALSGTLTLFAPEALARAQAAFDAIADDGPHPDACNALAGALAEAQPMLGG</sequence>
<dbReference type="AlphaFoldDB" id="A0A1G5C5I7"/>
<proteinExistence type="predicted"/>
<protein>
    <submittedName>
        <fullName evidence="1">Uncharacterized protein</fullName>
    </submittedName>
</protein>
<name>A0A1G5C5I7_9RHOB</name>
<evidence type="ECO:0000313" key="1">
    <source>
        <dbReference type="EMBL" id="SCX97608.1"/>
    </source>
</evidence>
<gene>
    <name evidence="1" type="ORF">SAMN05660710_00415</name>
</gene>
<reference evidence="1 2" key="1">
    <citation type="submission" date="2016-10" db="EMBL/GenBank/DDBJ databases">
        <authorList>
            <person name="de Groot N.N."/>
        </authorList>
    </citation>
    <scope>NUCLEOTIDE SEQUENCE [LARGE SCALE GENOMIC DNA]</scope>
    <source>
        <strain evidence="1 2">CGMCC 1.8925</strain>
    </source>
</reference>
<keyword evidence="2" id="KW-1185">Reference proteome</keyword>
<dbReference type="RefSeq" id="WP_090739830.1">
    <property type="nucleotide sequence ID" value="NZ_FMVT01000001.1"/>
</dbReference>
<dbReference type="Proteomes" id="UP000199502">
    <property type="component" value="Unassembled WGS sequence"/>
</dbReference>